<feature type="region of interest" description="Disordered" evidence="4">
    <location>
        <begin position="708"/>
        <end position="745"/>
    </location>
</feature>
<dbReference type="SMART" id="SM00369">
    <property type="entry name" value="LRR_TYP"/>
    <property type="match status" value="5"/>
</dbReference>
<dbReference type="Proteomes" id="UP000549394">
    <property type="component" value="Unassembled WGS sequence"/>
</dbReference>
<keyword evidence="5" id="KW-0472">Membrane</keyword>
<dbReference type="InterPro" id="IPR026906">
    <property type="entry name" value="LRR_5"/>
</dbReference>
<keyword evidence="3" id="KW-0677">Repeat</keyword>
<evidence type="ECO:0000256" key="4">
    <source>
        <dbReference type="SAM" id="MobiDB-lite"/>
    </source>
</evidence>
<organism evidence="8 9">
    <name type="scientific">Dimorphilus gyrociliatus</name>
    <dbReference type="NCBI Taxonomy" id="2664684"/>
    <lineage>
        <taxon>Eukaryota</taxon>
        <taxon>Metazoa</taxon>
        <taxon>Spiralia</taxon>
        <taxon>Lophotrochozoa</taxon>
        <taxon>Annelida</taxon>
        <taxon>Polychaeta</taxon>
        <taxon>Polychaeta incertae sedis</taxon>
        <taxon>Dinophilidae</taxon>
        <taxon>Dimorphilus</taxon>
    </lineage>
</organism>
<feature type="compositionally biased region" description="Polar residues" evidence="4">
    <location>
        <begin position="811"/>
        <end position="830"/>
    </location>
</feature>
<feature type="transmembrane region" description="Helical" evidence="5">
    <location>
        <begin position="674"/>
        <end position="697"/>
    </location>
</feature>
<keyword evidence="1" id="KW-0433">Leucine-rich repeat</keyword>
<dbReference type="PROSITE" id="PS51450">
    <property type="entry name" value="LRR"/>
    <property type="match status" value="1"/>
</dbReference>
<feature type="signal peptide" evidence="6">
    <location>
        <begin position="1"/>
        <end position="20"/>
    </location>
</feature>
<evidence type="ECO:0000256" key="6">
    <source>
        <dbReference type="SAM" id="SignalP"/>
    </source>
</evidence>
<dbReference type="InterPro" id="IPR032675">
    <property type="entry name" value="LRR_dom_sf"/>
</dbReference>
<evidence type="ECO:0000256" key="5">
    <source>
        <dbReference type="SAM" id="Phobius"/>
    </source>
</evidence>
<dbReference type="SUPFAM" id="SSF52058">
    <property type="entry name" value="L domain-like"/>
    <property type="match status" value="2"/>
</dbReference>
<proteinExistence type="predicted"/>
<dbReference type="Gene3D" id="3.80.10.10">
    <property type="entry name" value="Ribonuclease Inhibitor"/>
    <property type="match status" value="5"/>
</dbReference>
<evidence type="ECO:0000256" key="1">
    <source>
        <dbReference type="ARBA" id="ARBA00022614"/>
    </source>
</evidence>
<dbReference type="PANTHER" id="PTHR24369">
    <property type="entry name" value="ANTIGEN BSP, PUTATIVE-RELATED"/>
    <property type="match status" value="1"/>
</dbReference>
<dbReference type="EMBL" id="CAJFCJ010000019">
    <property type="protein sequence ID" value="CAD5122870.1"/>
    <property type="molecule type" value="Genomic_DNA"/>
</dbReference>
<feature type="region of interest" description="Disordered" evidence="4">
    <location>
        <begin position="867"/>
        <end position="894"/>
    </location>
</feature>
<gene>
    <name evidence="8" type="ORF">DGYR_LOCUS10616</name>
</gene>
<dbReference type="Pfam" id="PF13306">
    <property type="entry name" value="LRR_5"/>
    <property type="match status" value="2"/>
</dbReference>
<accession>A0A7I8W2S1</accession>
<keyword evidence="5" id="KW-1133">Transmembrane helix</keyword>
<keyword evidence="2 6" id="KW-0732">Signal</keyword>
<reference evidence="8 9" key="1">
    <citation type="submission" date="2020-08" db="EMBL/GenBank/DDBJ databases">
        <authorList>
            <person name="Hejnol A."/>
        </authorList>
    </citation>
    <scope>NUCLEOTIDE SEQUENCE [LARGE SCALE GENOMIC DNA]</scope>
</reference>
<evidence type="ECO:0000256" key="3">
    <source>
        <dbReference type="ARBA" id="ARBA00022737"/>
    </source>
</evidence>
<name>A0A7I8W2S1_9ANNE</name>
<keyword evidence="5" id="KW-0812">Transmembrane</keyword>
<dbReference type="SMART" id="SM00082">
    <property type="entry name" value="LRRCT"/>
    <property type="match status" value="1"/>
</dbReference>
<dbReference type="PANTHER" id="PTHR24369:SF210">
    <property type="entry name" value="CHAOPTIN-RELATED"/>
    <property type="match status" value="1"/>
</dbReference>
<comment type="caution">
    <text evidence="8">The sequence shown here is derived from an EMBL/GenBank/DDBJ whole genome shotgun (WGS) entry which is preliminary data.</text>
</comment>
<dbReference type="AlphaFoldDB" id="A0A7I8W2S1"/>
<dbReference type="OrthoDB" id="8400687at2759"/>
<dbReference type="InterPro" id="IPR001611">
    <property type="entry name" value="Leu-rich_rpt"/>
</dbReference>
<feature type="region of interest" description="Disordered" evidence="4">
    <location>
        <begin position="811"/>
        <end position="840"/>
    </location>
</feature>
<dbReference type="InterPro" id="IPR050541">
    <property type="entry name" value="LRR_TM_domain-containing"/>
</dbReference>
<evidence type="ECO:0000259" key="7">
    <source>
        <dbReference type="SMART" id="SM00082"/>
    </source>
</evidence>
<dbReference type="Pfam" id="PF13855">
    <property type="entry name" value="LRR_8"/>
    <property type="match status" value="2"/>
</dbReference>
<evidence type="ECO:0000313" key="8">
    <source>
        <dbReference type="EMBL" id="CAD5122870.1"/>
    </source>
</evidence>
<feature type="chain" id="PRO_5029489362" evidence="6">
    <location>
        <begin position="21"/>
        <end position="894"/>
    </location>
</feature>
<feature type="domain" description="LRRCT" evidence="7">
    <location>
        <begin position="482"/>
        <end position="532"/>
    </location>
</feature>
<keyword evidence="9" id="KW-1185">Reference proteome</keyword>
<evidence type="ECO:0000256" key="2">
    <source>
        <dbReference type="ARBA" id="ARBA00022729"/>
    </source>
</evidence>
<sequence length="894" mass="100711">MLFILLNIIWLLACFNNGEFKTIPCPIKDNPGCICKDENGIKEIDCFKIGLSKIPIFVQNGQSYDLLKIEKNSITTIQSDAFNNLRVAEILINEERLNSIDNNAFANLPDLKKLQIIVSNVQFSKDVFNIISLTDLILSGFTIQNGQLPDKALNDLPNLRNLKLENFGLKSIREGELPINYKTALEKLSLINNKLTDFAIYGKAGNLKELYLKGNEISRIESNSLTNLRRLEILDLTENRITNVAAGSFDALVNLQRLVLVDTTFSTNQLTEISKLKNLRELDLSGNKGLNSLKDNLFIEVTKLRKLFLSNCDIKELKFKHLKGTEGSLIELRMDDNKKLNSIEKETFGRHSKIEILSFQKCNLAGSLTEAHFESIKLSLKELNFKDTPLLPKDLRMVKPLISLEKIILENIDVGEIEDNLFLNSQVKELSLKNNPLKKVNQNTFAGLSDTLAILHLEQTQVSTISSCVFRNFNKLDHLSLSSLDCDCRLKWLHRWVRNHNDPIYGLWTCKSPTSLVGQMFRDLEENDLVCSGGIEEDKCEPIVIPSTLSPNQSAFNRFNLTKLNDSNLKAKWILGSLYEPSSIESFAIDYSSITKVKEQSTEKENIGAKIEIKPIEPDKREQIIENLKENTEYVVCIQLKIKGKDEYSNKMCASAITSSGKQISNSSSSAVSIALGVVFGILAVILIIALIVFILYKKRFSKKNDQHTYDKPITESNPDIPRLGRDSKRYAKSPRSKSTANSTTNLIPSISSISQYPHSMLDDLTPFERDRIISILSRPESVASSQYHLMSPDERDRLINKLTHSGVSGYSGFSSHSRDSGVTMNTSGATGPKLPPRPPNLEGYLNPLEMMYDPKLYTEENIYCEISNPKNDSKSPPPPQDNYEATVFKESYI</sequence>
<dbReference type="InterPro" id="IPR000483">
    <property type="entry name" value="Cys-rich_flank_reg_C"/>
</dbReference>
<dbReference type="GO" id="GO:0005886">
    <property type="term" value="C:plasma membrane"/>
    <property type="evidence" value="ECO:0007669"/>
    <property type="project" value="TreeGrafter"/>
</dbReference>
<protein>
    <submittedName>
        <fullName evidence="8">DgyrCDS11271</fullName>
    </submittedName>
</protein>
<dbReference type="InterPro" id="IPR003591">
    <property type="entry name" value="Leu-rich_rpt_typical-subtyp"/>
</dbReference>
<evidence type="ECO:0000313" key="9">
    <source>
        <dbReference type="Proteomes" id="UP000549394"/>
    </source>
</evidence>